<feature type="repeat" description="WD" evidence="5">
    <location>
        <begin position="302"/>
        <end position="344"/>
    </location>
</feature>
<organism evidence="7 8">
    <name type="scientific">Angiostrongylus cantonensis</name>
    <name type="common">Rat lungworm</name>
    <dbReference type="NCBI Taxonomy" id="6313"/>
    <lineage>
        <taxon>Eukaryota</taxon>
        <taxon>Metazoa</taxon>
        <taxon>Ecdysozoa</taxon>
        <taxon>Nematoda</taxon>
        <taxon>Chromadorea</taxon>
        <taxon>Rhabditida</taxon>
        <taxon>Rhabditina</taxon>
        <taxon>Rhabditomorpha</taxon>
        <taxon>Strongyloidea</taxon>
        <taxon>Metastrongylidae</taxon>
        <taxon>Angiostrongylus</taxon>
    </lineage>
</organism>
<dbReference type="Pfam" id="PF08154">
    <property type="entry name" value="NLE"/>
    <property type="match status" value="1"/>
</dbReference>
<feature type="domain" description="NLE" evidence="6">
    <location>
        <begin position="12"/>
        <end position="66"/>
    </location>
</feature>
<dbReference type="SUPFAM" id="SSF50978">
    <property type="entry name" value="WD40 repeat-like"/>
    <property type="match status" value="1"/>
</dbReference>
<dbReference type="AlphaFoldDB" id="A0A0K0CZ10"/>
<evidence type="ECO:0000256" key="1">
    <source>
        <dbReference type="ARBA" id="ARBA00004604"/>
    </source>
</evidence>
<evidence type="ECO:0000256" key="5">
    <source>
        <dbReference type="PROSITE-ProRule" id="PRU00221"/>
    </source>
</evidence>
<dbReference type="Gene3D" id="2.130.10.10">
    <property type="entry name" value="YVTN repeat-like/Quinoprotein amine dehydrogenase"/>
    <property type="match status" value="2"/>
</dbReference>
<dbReference type="PROSITE" id="PS50294">
    <property type="entry name" value="WD_REPEATS_REGION"/>
    <property type="match status" value="3"/>
</dbReference>
<feature type="repeat" description="WD" evidence="5">
    <location>
        <begin position="168"/>
        <end position="202"/>
    </location>
</feature>
<dbReference type="Pfam" id="PF00400">
    <property type="entry name" value="WD40"/>
    <property type="match status" value="4"/>
</dbReference>
<dbReference type="Proteomes" id="UP000035642">
    <property type="component" value="Unassembled WGS sequence"/>
</dbReference>
<dbReference type="InterPro" id="IPR020472">
    <property type="entry name" value="WD40_PAC1"/>
</dbReference>
<evidence type="ECO:0000313" key="8">
    <source>
        <dbReference type="WBParaSite" id="ACAC_0000292601-mRNA-1"/>
    </source>
</evidence>
<reference evidence="7" key="1">
    <citation type="submission" date="2012-09" db="EMBL/GenBank/DDBJ databases">
        <authorList>
            <person name="Martin A.A."/>
        </authorList>
    </citation>
    <scope>NUCLEOTIDE SEQUENCE</scope>
</reference>
<dbReference type="PANTHER" id="PTHR19855:SF11">
    <property type="entry name" value="RIBOSOME BIOGENESIS PROTEIN WDR12"/>
    <property type="match status" value="1"/>
</dbReference>
<evidence type="ECO:0000256" key="2">
    <source>
        <dbReference type="ARBA" id="ARBA00022574"/>
    </source>
</evidence>
<dbReference type="PROSITE" id="PS00678">
    <property type="entry name" value="WD_REPEATS_1"/>
    <property type="match status" value="2"/>
</dbReference>
<dbReference type="WBParaSite" id="ACAC_0000292601-mRNA-1">
    <property type="protein sequence ID" value="ACAC_0000292601-mRNA-1"/>
    <property type="gene ID" value="ACAC_0000292601"/>
</dbReference>
<dbReference type="PROSITE" id="PS50082">
    <property type="entry name" value="WD_REPEATS_2"/>
    <property type="match status" value="4"/>
</dbReference>
<dbReference type="InterPro" id="IPR001680">
    <property type="entry name" value="WD40_rpt"/>
</dbReference>
<sequence>VIETQKFFRITDIPSAVFDVPVSATVENLNALVNKTIYSANVSWSDKRFEFLIGETFVRSSLAEFIEEYSVETETVLKIECVLGKETPKPLHDIPAPDWISSIFSLFATTYSGEVIIIDNDGKQVLENQRDKGKPRKLEGHQIVSGGENQVLTLYKVESSAMIPKTVFRGHERSVECVDVNKECSRLVSGGFDSMIKVWNLEKAVQKLPECETKMSRPGHKDAVVGLRWCSWNSSQVISASWDHCIALWDLQLAGEVSRIRGSKSFTSIDVNTKSGLVISSGTDAVPRLYDCRNGSLVKQSFIGHTGWVSCVKWSPREEVCFVSASFDKSMKMWDIRSSKTSLFDLHGHEDRILCCSWGDGVIASGSADSTIKVFSTP</sequence>
<evidence type="ECO:0000256" key="4">
    <source>
        <dbReference type="ARBA" id="ARBA00023242"/>
    </source>
</evidence>
<dbReference type="InterPro" id="IPR012972">
    <property type="entry name" value="NLE"/>
</dbReference>
<reference evidence="8" key="2">
    <citation type="submission" date="2017-02" db="UniProtKB">
        <authorList>
            <consortium name="WormBaseParasite"/>
        </authorList>
    </citation>
    <scope>IDENTIFICATION</scope>
</reference>
<keyword evidence="2 5" id="KW-0853">WD repeat</keyword>
<proteinExistence type="predicted"/>
<dbReference type="InterPro" id="IPR019775">
    <property type="entry name" value="WD40_repeat_CS"/>
</dbReference>
<dbReference type="PRINTS" id="PR00320">
    <property type="entry name" value="GPROTEINBRPT"/>
</dbReference>
<dbReference type="CDD" id="cd00200">
    <property type="entry name" value="WD40"/>
    <property type="match status" value="1"/>
</dbReference>
<dbReference type="InterPro" id="IPR015943">
    <property type="entry name" value="WD40/YVTN_repeat-like_dom_sf"/>
</dbReference>
<feature type="repeat" description="WD" evidence="5">
    <location>
        <begin position="217"/>
        <end position="259"/>
    </location>
</feature>
<keyword evidence="3" id="KW-0677">Repeat</keyword>
<dbReference type="STRING" id="6313.A0A0K0CZ10"/>
<protein>
    <submittedName>
        <fullName evidence="8">WD_REPEATS_REGION domain-containing protein</fullName>
    </submittedName>
</protein>
<name>A0A0K0CZ10_ANGCA</name>
<dbReference type="PANTHER" id="PTHR19855">
    <property type="entry name" value="WD40 REPEAT PROTEIN 12, 37"/>
    <property type="match status" value="1"/>
</dbReference>
<keyword evidence="4" id="KW-0539">Nucleus</keyword>
<dbReference type="SMART" id="SM00320">
    <property type="entry name" value="WD40"/>
    <property type="match status" value="5"/>
</dbReference>
<evidence type="ECO:0000259" key="6">
    <source>
        <dbReference type="Pfam" id="PF08154"/>
    </source>
</evidence>
<keyword evidence="7" id="KW-1185">Reference proteome</keyword>
<evidence type="ECO:0000313" key="7">
    <source>
        <dbReference type="Proteomes" id="UP000035642"/>
    </source>
</evidence>
<feature type="repeat" description="WD" evidence="5">
    <location>
        <begin position="346"/>
        <end position="378"/>
    </location>
</feature>
<dbReference type="InterPro" id="IPR036322">
    <property type="entry name" value="WD40_repeat_dom_sf"/>
</dbReference>
<dbReference type="GO" id="GO:0005730">
    <property type="term" value="C:nucleolus"/>
    <property type="evidence" value="ECO:0007669"/>
    <property type="project" value="UniProtKB-SubCell"/>
</dbReference>
<accession>A0A0K0CZ10</accession>
<evidence type="ECO:0000256" key="3">
    <source>
        <dbReference type="ARBA" id="ARBA00022737"/>
    </source>
</evidence>
<comment type="subcellular location">
    <subcellularLocation>
        <location evidence="1">Nucleus</location>
        <location evidence="1">Nucleolus</location>
    </subcellularLocation>
</comment>